<keyword evidence="1" id="KW-0472">Membrane</keyword>
<gene>
    <name evidence="2" type="ORF">QE412_002876</name>
</gene>
<evidence type="ECO:0000313" key="3">
    <source>
        <dbReference type="Proteomes" id="UP001226691"/>
    </source>
</evidence>
<feature type="transmembrane region" description="Helical" evidence="1">
    <location>
        <begin position="101"/>
        <end position="121"/>
    </location>
</feature>
<evidence type="ECO:0000256" key="1">
    <source>
        <dbReference type="SAM" id="Phobius"/>
    </source>
</evidence>
<dbReference type="EMBL" id="JAUTBF010000001">
    <property type="protein sequence ID" value="MDQ1124303.1"/>
    <property type="molecule type" value="Genomic_DNA"/>
</dbReference>
<keyword evidence="1" id="KW-1133">Transmembrane helix</keyword>
<dbReference type="RefSeq" id="WP_307485186.1">
    <property type="nucleotide sequence ID" value="NZ_JAUTBF010000001.1"/>
</dbReference>
<protein>
    <submittedName>
        <fullName evidence="2">Membrane protein YphA (DoxX/SURF4 family)</fullName>
    </submittedName>
</protein>
<feature type="transmembrane region" description="Helical" evidence="1">
    <location>
        <begin position="20"/>
        <end position="40"/>
    </location>
</feature>
<accession>A0ABU0TXB6</accession>
<name>A0ABU0TXB6_MICTR</name>
<keyword evidence="3" id="KW-1185">Reference proteome</keyword>
<evidence type="ECO:0000313" key="2">
    <source>
        <dbReference type="EMBL" id="MDQ1124303.1"/>
    </source>
</evidence>
<feature type="transmembrane region" description="Helical" evidence="1">
    <location>
        <begin position="68"/>
        <end position="89"/>
    </location>
</feature>
<comment type="caution">
    <text evidence="2">The sequence shown here is derived from an EMBL/GenBank/DDBJ whole genome shotgun (WGS) entry which is preliminary data.</text>
</comment>
<dbReference type="Proteomes" id="UP001226691">
    <property type="component" value="Unassembled WGS sequence"/>
</dbReference>
<sequence>MSSTRTAQRPATARRRSPGAMFWVLSVLGVVVAVVAWVWFGMAFLEEMTEQPKAVAAGTSMAGFGFEFGTVPLLVAHAVGIVALGLTVFPRQPRTGRAWGYALASVAIASLIGMIAAQVLFGGRLFLMGAGAADVFVP</sequence>
<proteinExistence type="predicted"/>
<keyword evidence="1" id="KW-0812">Transmembrane</keyword>
<reference evidence="2 3" key="1">
    <citation type="submission" date="2023-07" db="EMBL/GenBank/DDBJ databases">
        <title>Functional and genomic diversity of the sorghum phyllosphere microbiome.</title>
        <authorList>
            <person name="Shade A."/>
        </authorList>
    </citation>
    <scope>NUCLEOTIDE SEQUENCE [LARGE SCALE GENOMIC DNA]</scope>
    <source>
        <strain evidence="2 3">SORGH_AS_1207</strain>
    </source>
</reference>
<organism evidence="2 3">
    <name type="scientific">Microbacterium trichothecenolyticum</name>
    <name type="common">Aureobacterium trichothecenolyticum</name>
    <dbReference type="NCBI Taxonomy" id="69370"/>
    <lineage>
        <taxon>Bacteria</taxon>
        <taxon>Bacillati</taxon>
        <taxon>Actinomycetota</taxon>
        <taxon>Actinomycetes</taxon>
        <taxon>Micrococcales</taxon>
        <taxon>Microbacteriaceae</taxon>
        <taxon>Microbacterium</taxon>
    </lineage>
</organism>